<accession>A0A4Y6UAG1</accession>
<dbReference type="Proteomes" id="UP000318709">
    <property type="component" value="Chromosome"/>
</dbReference>
<dbReference type="Pfam" id="PF01738">
    <property type="entry name" value="DLH"/>
    <property type="match status" value="1"/>
</dbReference>
<sequence>MPAKNSATAAPHGQRLQLASTTGPVAGKPFEAWSATPLPGKANGAGIVVVQEIFGLTDFIKDVCQRLASQGYKVLAPALYDPIRPGIVLGYDQTGLRQGMAYRAKLPAGAALAEIGACVAALHKEGCAKVGVVGFCWGGRLAWQAAQHLPVQAVSGWYGVGIDQDLDPLPKAPVQLHYGKEDSFAPPAQRAAVRQGCPEAEIHLYEAGHGFGCTSRSDYVPAAAKLAWERTDAFFKHHLLGQSQPNS</sequence>
<dbReference type="PANTHER" id="PTHR46623:SF6">
    <property type="entry name" value="ALPHA_BETA-HYDROLASES SUPERFAMILY PROTEIN"/>
    <property type="match status" value="1"/>
</dbReference>
<dbReference type="OrthoDB" id="9771666at2"/>
<evidence type="ECO:0000313" key="3">
    <source>
        <dbReference type="Proteomes" id="UP000318709"/>
    </source>
</evidence>
<keyword evidence="3" id="KW-1185">Reference proteome</keyword>
<dbReference type="InterPro" id="IPR002925">
    <property type="entry name" value="Dienelactn_hydro"/>
</dbReference>
<protein>
    <submittedName>
        <fullName evidence="2">Dienelactone hydrolase family protein</fullName>
    </submittedName>
</protein>
<dbReference type="AlphaFoldDB" id="A0A4Y6UAG1"/>
<gene>
    <name evidence="2" type="ORF">E3E12_06740</name>
</gene>
<keyword evidence="2" id="KW-0378">Hydrolase</keyword>
<dbReference type="PANTHER" id="PTHR46623">
    <property type="entry name" value="CARBOXYMETHYLENEBUTENOLIDASE-RELATED"/>
    <property type="match status" value="1"/>
</dbReference>
<dbReference type="GO" id="GO:0016787">
    <property type="term" value="F:hydrolase activity"/>
    <property type="evidence" value="ECO:0007669"/>
    <property type="project" value="UniProtKB-KW"/>
</dbReference>
<proteinExistence type="predicted"/>
<name>A0A4Y6UAG1_9PROT</name>
<dbReference type="Gene3D" id="3.40.50.1820">
    <property type="entry name" value="alpha/beta hydrolase"/>
    <property type="match status" value="1"/>
</dbReference>
<reference evidence="2 3" key="1">
    <citation type="submission" date="2019-03" db="EMBL/GenBank/DDBJ databases">
        <title>The complete genome sequence of Swingsia_sp. F3b2 LMG30590(T).</title>
        <authorList>
            <person name="Chua K.-O."/>
            <person name="Chan K.-G."/>
            <person name="See-Too W.-S."/>
        </authorList>
    </citation>
    <scope>NUCLEOTIDE SEQUENCE [LARGE SCALE GENOMIC DNA]</scope>
    <source>
        <strain evidence="2 3">F3b2</strain>
    </source>
</reference>
<dbReference type="KEGG" id="swf:E3E12_06740"/>
<dbReference type="RefSeq" id="WP_141443637.1">
    <property type="nucleotide sequence ID" value="NZ_CP038231.1"/>
</dbReference>
<dbReference type="EMBL" id="CP038231">
    <property type="protein sequence ID" value="QDH13930.1"/>
    <property type="molecule type" value="Genomic_DNA"/>
</dbReference>
<organism evidence="2 3">
    <name type="scientific">Formicincola oecophyllae</name>
    <dbReference type="NCBI Taxonomy" id="2558361"/>
    <lineage>
        <taxon>Bacteria</taxon>
        <taxon>Pseudomonadati</taxon>
        <taxon>Pseudomonadota</taxon>
        <taxon>Alphaproteobacteria</taxon>
        <taxon>Acetobacterales</taxon>
        <taxon>Acetobacteraceae</taxon>
        <taxon>Formicincola</taxon>
    </lineage>
</organism>
<dbReference type="SUPFAM" id="SSF53474">
    <property type="entry name" value="alpha/beta-Hydrolases"/>
    <property type="match status" value="1"/>
</dbReference>
<evidence type="ECO:0000313" key="2">
    <source>
        <dbReference type="EMBL" id="QDH13930.1"/>
    </source>
</evidence>
<dbReference type="InterPro" id="IPR029058">
    <property type="entry name" value="AB_hydrolase_fold"/>
</dbReference>
<dbReference type="InterPro" id="IPR051049">
    <property type="entry name" value="Dienelactone_hydrolase-like"/>
</dbReference>
<evidence type="ECO:0000259" key="1">
    <source>
        <dbReference type="Pfam" id="PF01738"/>
    </source>
</evidence>
<feature type="domain" description="Dienelactone hydrolase" evidence="1">
    <location>
        <begin position="39"/>
        <end position="238"/>
    </location>
</feature>